<dbReference type="Proteomes" id="UP000822688">
    <property type="component" value="Chromosome 8"/>
</dbReference>
<name>A0A8T0H4K1_CERPU</name>
<keyword evidence="3" id="KW-1185">Reference proteome</keyword>
<sequence>MPAMQALFVLLVPIPLSKLGSITKAIACELLCRLISIHNIEPSSKLFLSGVMLRLSAGTV</sequence>
<evidence type="ECO:0000256" key="1">
    <source>
        <dbReference type="SAM" id="SignalP"/>
    </source>
</evidence>
<dbReference type="AlphaFoldDB" id="A0A8T0H4K1"/>
<feature type="signal peptide" evidence="1">
    <location>
        <begin position="1"/>
        <end position="19"/>
    </location>
</feature>
<dbReference type="EMBL" id="CM026429">
    <property type="protein sequence ID" value="KAG0565078.1"/>
    <property type="molecule type" value="Genomic_DNA"/>
</dbReference>
<evidence type="ECO:0000313" key="3">
    <source>
        <dbReference type="Proteomes" id="UP000822688"/>
    </source>
</evidence>
<evidence type="ECO:0000313" key="2">
    <source>
        <dbReference type="EMBL" id="KAG0565078.1"/>
    </source>
</evidence>
<feature type="chain" id="PRO_5035779946" description="Secreted protein" evidence="1">
    <location>
        <begin position="20"/>
        <end position="60"/>
    </location>
</feature>
<proteinExistence type="predicted"/>
<keyword evidence="1" id="KW-0732">Signal</keyword>
<gene>
    <name evidence="2" type="ORF">KC19_8G162100</name>
</gene>
<comment type="caution">
    <text evidence="2">The sequence shown here is derived from an EMBL/GenBank/DDBJ whole genome shotgun (WGS) entry which is preliminary data.</text>
</comment>
<accession>A0A8T0H4K1</accession>
<organism evidence="2 3">
    <name type="scientific">Ceratodon purpureus</name>
    <name type="common">Fire moss</name>
    <name type="synonym">Dicranum purpureum</name>
    <dbReference type="NCBI Taxonomy" id="3225"/>
    <lineage>
        <taxon>Eukaryota</taxon>
        <taxon>Viridiplantae</taxon>
        <taxon>Streptophyta</taxon>
        <taxon>Embryophyta</taxon>
        <taxon>Bryophyta</taxon>
        <taxon>Bryophytina</taxon>
        <taxon>Bryopsida</taxon>
        <taxon>Dicranidae</taxon>
        <taxon>Pseudoditrichales</taxon>
        <taxon>Ditrichaceae</taxon>
        <taxon>Ceratodon</taxon>
    </lineage>
</organism>
<protein>
    <recommendedName>
        <fullName evidence="4">Secreted protein</fullName>
    </recommendedName>
</protein>
<reference evidence="2" key="1">
    <citation type="submission" date="2020-06" db="EMBL/GenBank/DDBJ databases">
        <title>WGS assembly of Ceratodon purpureus strain R40.</title>
        <authorList>
            <person name="Carey S.B."/>
            <person name="Jenkins J."/>
            <person name="Shu S."/>
            <person name="Lovell J.T."/>
            <person name="Sreedasyam A."/>
            <person name="Maumus F."/>
            <person name="Tiley G.P."/>
            <person name="Fernandez-Pozo N."/>
            <person name="Barry K."/>
            <person name="Chen C."/>
            <person name="Wang M."/>
            <person name="Lipzen A."/>
            <person name="Daum C."/>
            <person name="Saski C.A."/>
            <person name="Payton A.C."/>
            <person name="Mcbreen J.C."/>
            <person name="Conrad R.E."/>
            <person name="Kollar L.M."/>
            <person name="Olsson S."/>
            <person name="Huttunen S."/>
            <person name="Landis J.B."/>
            <person name="Wickett N.J."/>
            <person name="Johnson M.G."/>
            <person name="Rensing S.A."/>
            <person name="Grimwood J."/>
            <person name="Schmutz J."/>
            <person name="Mcdaniel S.F."/>
        </authorList>
    </citation>
    <scope>NUCLEOTIDE SEQUENCE</scope>
    <source>
        <strain evidence="2">R40</strain>
    </source>
</reference>
<evidence type="ECO:0008006" key="4">
    <source>
        <dbReference type="Google" id="ProtNLM"/>
    </source>
</evidence>